<comment type="caution">
    <text evidence="8">The sequence shown here is derived from an EMBL/GenBank/DDBJ whole genome shotgun (WGS) entry which is preliminary data.</text>
</comment>
<comment type="similarity">
    <text evidence="2 6">Belongs to the cytochrome P450 family.</text>
</comment>
<accession>A0ABR1S7T3</accession>
<evidence type="ECO:0000256" key="1">
    <source>
        <dbReference type="ARBA" id="ARBA00001971"/>
    </source>
</evidence>
<keyword evidence="9" id="KW-1185">Reference proteome</keyword>
<organism evidence="8 9">
    <name type="scientific">Apiospora marii</name>
    <dbReference type="NCBI Taxonomy" id="335849"/>
    <lineage>
        <taxon>Eukaryota</taxon>
        <taxon>Fungi</taxon>
        <taxon>Dikarya</taxon>
        <taxon>Ascomycota</taxon>
        <taxon>Pezizomycotina</taxon>
        <taxon>Sordariomycetes</taxon>
        <taxon>Xylariomycetidae</taxon>
        <taxon>Amphisphaeriales</taxon>
        <taxon>Apiosporaceae</taxon>
        <taxon>Apiospora</taxon>
    </lineage>
</organism>
<dbReference type="PANTHER" id="PTHR24305">
    <property type="entry name" value="CYTOCHROME P450"/>
    <property type="match status" value="1"/>
</dbReference>
<protein>
    <submittedName>
        <fullName evidence="8">Uncharacterized protein</fullName>
    </submittedName>
</protein>
<dbReference type="Proteomes" id="UP001396898">
    <property type="component" value="Unassembled WGS sequence"/>
</dbReference>
<dbReference type="InterPro" id="IPR017972">
    <property type="entry name" value="Cyt_P450_CS"/>
</dbReference>
<keyword evidence="4 6" id="KW-0479">Metal-binding</keyword>
<dbReference type="PANTHER" id="PTHR24305:SF210">
    <property type="entry name" value="CYTOCHROME P450 MONOOXYGENASE ASQL-RELATED"/>
    <property type="match status" value="1"/>
</dbReference>
<keyword evidence="3 6" id="KW-0349">Heme</keyword>
<evidence type="ECO:0000256" key="3">
    <source>
        <dbReference type="ARBA" id="ARBA00022617"/>
    </source>
</evidence>
<dbReference type="InterPro" id="IPR036396">
    <property type="entry name" value="Cyt_P450_sf"/>
</dbReference>
<evidence type="ECO:0000313" key="8">
    <source>
        <dbReference type="EMBL" id="KAK8027908.1"/>
    </source>
</evidence>
<dbReference type="InterPro" id="IPR001128">
    <property type="entry name" value="Cyt_P450"/>
</dbReference>
<evidence type="ECO:0000256" key="5">
    <source>
        <dbReference type="ARBA" id="ARBA00023004"/>
    </source>
</evidence>
<gene>
    <name evidence="8" type="ORF">PG991_004964</name>
</gene>
<dbReference type="InterPro" id="IPR050121">
    <property type="entry name" value="Cytochrome_P450_monoxygenase"/>
</dbReference>
<evidence type="ECO:0000256" key="6">
    <source>
        <dbReference type="RuleBase" id="RU000461"/>
    </source>
</evidence>
<keyword evidence="6" id="KW-0560">Oxidoreductase</keyword>
<evidence type="ECO:0000256" key="2">
    <source>
        <dbReference type="ARBA" id="ARBA00010617"/>
    </source>
</evidence>
<reference evidence="8 9" key="1">
    <citation type="submission" date="2023-01" db="EMBL/GenBank/DDBJ databases">
        <title>Analysis of 21 Apiospora genomes using comparative genomics revels a genus with tremendous synthesis potential of carbohydrate active enzymes and secondary metabolites.</title>
        <authorList>
            <person name="Sorensen T."/>
        </authorList>
    </citation>
    <scope>NUCLEOTIDE SEQUENCE [LARGE SCALE GENOMIC DNA]</scope>
    <source>
        <strain evidence="8 9">CBS 20057</strain>
    </source>
</reference>
<evidence type="ECO:0000313" key="9">
    <source>
        <dbReference type="Proteomes" id="UP001396898"/>
    </source>
</evidence>
<keyword evidence="6" id="KW-0503">Monooxygenase</keyword>
<comment type="cofactor">
    <cofactor evidence="1">
        <name>heme</name>
        <dbReference type="ChEBI" id="CHEBI:30413"/>
    </cofactor>
</comment>
<dbReference type="PRINTS" id="PR00385">
    <property type="entry name" value="P450"/>
</dbReference>
<keyword evidence="7" id="KW-0812">Transmembrane</keyword>
<keyword evidence="7" id="KW-0472">Membrane</keyword>
<dbReference type="Pfam" id="PF00067">
    <property type="entry name" value="p450"/>
    <property type="match status" value="1"/>
</dbReference>
<name>A0ABR1S7T3_9PEZI</name>
<evidence type="ECO:0000256" key="7">
    <source>
        <dbReference type="SAM" id="Phobius"/>
    </source>
</evidence>
<dbReference type="CDD" id="cd11058">
    <property type="entry name" value="CYP60B-like"/>
    <property type="match status" value="1"/>
</dbReference>
<dbReference type="SUPFAM" id="SSF48264">
    <property type="entry name" value="Cytochrome P450"/>
    <property type="match status" value="1"/>
</dbReference>
<dbReference type="PROSITE" id="PS00086">
    <property type="entry name" value="CYTOCHROME_P450"/>
    <property type="match status" value="1"/>
</dbReference>
<feature type="transmembrane region" description="Helical" evidence="7">
    <location>
        <begin position="20"/>
        <end position="46"/>
    </location>
</feature>
<dbReference type="PRINTS" id="PR00463">
    <property type="entry name" value="EP450I"/>
</dbReference>
<keyword evidence="7" id="KW-1133">Transmembrane helix</keyword>
<dbReference type="Gene3D" id="1.10.630.10">
    <property type="entry name" value="Cytochrome P450"/>
    <property type="match status" value="1"/>
</dbReference>
<keyword evidence="5 6" id="KW-0408">Iron</keyword>
<sequence>MFTLQIPDASVNGHTSNTDAVLSAFILAPVLSILVLLAYLVGYAIYALTFHPLAGIPGPKLCAISRLPYWRAYFRGDVVSWMNRLHRRYGRVVRFGPTDLSYTAADAWQDIHGLVKGQPENPKAPEFSVQPVNATLENHSRVRKAFSPAFSEHALREQEPLFREYVDILVRKIGELGKDQKPVEMTKLLNFATFDIMADLCFGSPLGLLEKNEFSPWVASVFESAKMLPVVSMKSYYPKLNALLTRFEPKSVTEQRVMHCKRSANLVDQLLREGSHQEDLWKLVSDDAEKSESKLSLKEMHSNAELLMLAGSETTATLLSGVLYLLLKDPDAIRRLSQEIRDNFQKEEDITFTEIANLPYLNACLKEALRVYPPVPIGSPRVVPQGGKFILGRWVPPETRVAIHHYATYHSESNFTNADAFVPERWLGDPRYADDAQIAHAPFGWGHRDCLGQK</sequence>
<proteinExistence type="inferred from homology"/>
<dbReference type="InterPro" id="IPR002401">
    <property type="entry name" value="Cyt_P450_E_grp-I"/>
</dbReference>
<dbReference type="EMBL" id="JAQQWI010000007">
    <property type="protein sequence ID" value="KAK8027908.1"/>
    <property type="molecule type" value="Genomic_DNA"/>
</dbReference>
<evidence type="ECO:0000256" key="4">
    <source>
        <dbReference type="ARBA" id="ARBA00022723"/>
    </source>
</evidence>